<keyword evidence="1" id="KW-0732">Signal</keyword>
<feature type="signal peptide" evidence="1">
    <location>
        <begin position="1"/>
        <end position="21"/>
    </location>
</feature>
<evidence type="ECO:0000256" key="1">
    <source>
        <dbReference type="SAM" id="SignalP"/>
    </source>
</evidence>
<dbReference type="Proteomes" id="UP000058020">
    <property type="component" value="Chromosome"/>
</dbReference>
<proteinExistence type="predicted"/>
<dbReference type="RefSeq" id="WP_053950972.1">
    <property type="nucleotide sequence ID" value="NZ_CP010552.1"/>
</dbReference>
<accession>A0A0M4PM92</accession>
<reference evidence="2 3" key="1">
    <citation type="journal article" date="2015" name="Genome Announc.">
        <title>Genome Sequence of 'Candidatus Thioglobus autotrophica' Strain EF1, a Chemoautotroph from the SUP05 Clade of Marine Gammaproteobacteria.</title>
        <authorList>
            <person name="Shah V."/>
            <person name="Morris R.M."/>
        </authorList>
    </citation>
    <scope>NUCLEOTIDE SEQUENCE [LARGE SCALE GENOMIC DNA]</scope>
    <source>
        <strain evidence="2 3">EF1</strain>
    </source>
</reference>
<protein>
    <recommendedName>
        <fullName evidence="4">TMhelix containing protein</fullName>
    </recommendedName>
</protein>
<dbReference type="EMBL" id="CP010552">
    <property type="protein sequence ID" value="ALE52042.1"/>
    <property type="molecule type" value="Genomic_DNA"/>
</dbReference>
<dbReference type="AlphaFoldDB" id="A0A0M4PM92"/>
<evidence type="ECO:0000313" key="3">
    <source>
        <dbReference type="Proteomes" id="UP000058020"/>
    </source>
</evidence>
<keyword evidence="3" id="KW-1185">Reference proteome</keyword>
<dbReference type="KEGG" id="tho:SP60_01570"/>
<evidence type="ECO:0000313" key="2">
    <source>
        <dbReference type="EMBL" id="ALE52042.1"/>
    </source>
</evidence>
<evidence type="ECO:0008006" key="4">
    <source>
        <dbReference type="Google" id="ProtNLM"/>
    </source>
</evidence>
<name>A0A0M4PM92_9GAMM</name>
<feature type="chain" id="PRO_5005799662" description="TMhelix containing protein" evidence="1">
    <location>
        <begin position="22"/>
        <end position="76"/>
    </location>
</feature>
<organism evidence="2 3">
    <name type="scientific">Candidatus Thioglobus autotrophicus</name>
    <dbReference type="NCBI Taxonomy" id="1705394"/>
    <lineage>
        <taxon>Bacteria</taxon>
        <taxon>Pseudomonadati</taxon>
        <taxon>Pseudomonadota</taxon>
        <taxon>Gammaproteobacteria</taxon>
        <taxon>Candidatus Pseudothioglobaceae</taxon>
        <taxon>Candidatus Thioglobus</taxon>
    </lineage>
</organism>
<dbReference type="OrthoDB" id="7067121at2"/>
<sequence length="76" mass="8439">MKGIRTLFALSWALIALGAVAVFGLSDDTQDKEIVKEKTAKECEIPAFAKAIGHEDKWLLHNGCPAREIEQKNDEK</sequence>
<gene>
    <name evidence="2" type="ORF">SP60_01570</name>
</gene>